<keyword evidence="5" id="KW-1185">Reference proteome</keyword>
<evidence type="ECO:0000259" key="3">
    <source>
        <dbReference type="Pfam" id="PF08338"/>
    </source>
</evidence>
<dbReference type="NCBIfam" id="TIGR01777">
    <property type="entry name" value="yfcH"/>
    <property type="match status" value="1"/>
</dbReference>
<dbReference type="EMBL" id="FOHE01000022">
    <property type="protein sequence ID" value="SET70963.1"/>
    <property type="molecule type" value="Genomic_DNA"/>
</dbReference>
<organism evidence="4 5">
    <name type="scientific">Oceanobacillus limi</name>
    <dbReference type="NCBI Taxonomy" id="930131"/>
    <lineage>
        <taxon>Bacteria</taxon>
        <taxon>Bacillati</taxon>
        <taxon>Bacillota</taxon>
        <taxon>Bacilli</taxon>
        <taxon>Bacillales</taxon>
        <taxon>Bacillaceae</taxon>
        <taxon>Oceanobacillus</taxon>
    </lineage>
</organism>
<feature type="domain" description="DUF1731" evidence="3">
    <location>
        <begin position="247"/>
        <end position="293"/>
    </location>
</feature>
<reference evidence="4 5" key="1">
    <citation type="submission" date="2016-10" db="EMBL/GenBank/DDBJ databases">
        <authorList>
            <person name="de Groot N.N."/>
        </authorList>
    </citation>
    <scope>NUCLEOTIDE SEQUENCE [LARGE SCALE GENOMIC DNA]</scope>
    <source>
        <strain evidence="4 5">IBRC-M 10780</strain>
    </source>
</reference>
<evidence type="ECO:0000259" key="2">
    <source>
        <dbReference type="Pfam" id="PF01370"/>
    </source>
</evidence>
<dbReference type="InterPro" id="IPR036291">
    <property type="entry name" value="NAD(P)-bd_dom_sf"/>
</dbReference>
<feature type="domain" description="NAD-dependent epimerase/dehydratase" evidence="2">
    <location>
        <begin position="4"/>
        <end position="211"/>
    </location>
</feature>
<dbReference type="Pfam" id="PF01370">
    <property type="entry name" value="Epimerase"/>
    <property type="match status" value="1"/>
</dbReference>
<gene>
    <name evidence="4" type="ORF">SAMN05216389_12219</name>
</gene>
<name>A0A1I0GJ43_9BACI</name>
<dbReference type="Proteomes" id="UP000198618">
    <property type="component" value="Unassembled WGS sequence"/>
</dbReference>
<evidence type="ECO:0000313" key="5">
    <source>
        <dbReference type="Proteomes" id="UP000198618"/>
    </source>
</evidence>
<sequence length="298" mass="33501">MNFLLTGGTGFVGKHLVAALHQKGYHTYILTRSPANSANSNNSTFIGYDHPVEELPTIYGVINLAGESLFGYWTKQKKEAILNSRIETTKKVIQMIEKLEEKPDVFINGSAVGYYGMSEDLIFTEETEQPGSDFLARVVVEWERTAKQAEDFGIRTIYARFGVILGKSGALPLMSLPVKLFVGGKVGSGEQWLSWIHIDDVTELLNFCLLNENIRGPVNFTAPNPLRNKDFTKVLAKVMNRPYWFPTPAPLFRLATGQMSQLVLKGQYVLPQKAETHQYQFIYPELEAALKNIHRGKL</sequence>
<evidence type="ECO:0000313" key="4">
    <source>
        <dbReference type="EMBL" id="SET70963.1"/>
    </source>
</evidence>
<dbReference type="Gene3D" id="3.40.50.720">
    <property type="entry name" value="NAD(P)-binding Rossmann-like Domain"/>
    <property type="match status" value="1"/>
</dbReference>
<dbReference type="SUPFAM" id="SSF51735">
    <property type="entry name" value="NAD(P)-binding Rossmann-fold domains"/>
    <property type="match status" value="1"/>
</dbReference>
<dbReference type="CDD" id="cd05242">
    <property type="entry name" value="SDR_a8"/>
    <property type="match status" value="1"/>
</dbReference>
<dbReference type="Pfam" id="PF08338">
    <property type="entry name" value="DUF1731"/>
    <property type="match status" value="1"/>
</dbReference>
<accession>A0A1I0GJ43</accession>
<dbReference type="OrthoDB" id="9801773at2"/>
<dbReference type="InterPro" id="IPR001509">
    <property type="entry name" value="Epimerase_deHydtase"/>
</dbReference>
<dbReference type="InterPro" id="IPR013549">
    <property type="entry name" value="DUF1731"/>
</dbReference>
<evidence type="ECO:0008006" key="6">
    <source>
        <dbReference type="Google" id="ProtNLM"/>
    </source>
</evidence>
<dbReference type="PANTHER" id="PTHR11092:SF0">
    <property type="entry name" value="EPIMERASE FAMILY PROTEIN SDR39U1"/>
    <property type="match status" value="1"/>
</dbReference>
<proteinExistence type="inferred from homology"/>
<protein>
    <recommendedName>
        <fullName evidence="6">TIGR01777 family protein</fullName>
    </recommendedName>
</protein>
<dbReference type="InterPro" id="IPR010099">
    <property type="entry name" value="SDR39U1"/>
</dbReference>
<evidence type="ECO:0000256" key="1">
    <source>
        <dbReference type="ARBA" id="ARBA00009353"/>
    </source>
</evidence>
<comment type="similarity">
    <text evidence="1">Belongs to the NAD(P)-dependent epimerase/dehydratase family. SDR39U1 subfamily.</text>
</comment>
<dbReference type="STRING" id="930131.SAMN05216389_12219"/>
<dbReference type="RefSeq" id="WP_090872174.1">
    <property type="nucleotide sequence ID" value="NZ_FOHE01000022.1"/>
</dbReference>
<dbReference type="PANTHER" id="PTHR11092">
    <property type="entry name" value="SUGAR NUCLEOTIDE EPIMERASE RELATED"/>
    <property type="match status" value="1"/>
</dbReference>
<dbReference type="AlphaFoldDB" id="A0A1I0GJ43"/>